<dbReference type="PROSITE" id="PS51257">
    <property type="entry name" value="PROKAR_LIPOPROTEIN"/>
    <property type="match status" value="1"/>
</dbReference>
<accession>A0A7X5UP88</accession>
<gene>
    <name evidence="3" type="ORF">FHU38_002016</name>
</gene>
<dbReference type="EMBL" id="JAAOYM010000001">
    <property type="protein sequence ID" value="NIJ11672.1"/>
    <property type="molecule type" value="Genomic_DNA"/>
</dbReference>
<keyword evidence="4" id="KW-1185">Reference proteome</keyword>
<evidence type="ECO:0000256" key="1">
    <source>
        <dbReference type="SAM" id="MobiDB-lite"/>
    </source>
</evidence>
<evidence type="ECO:0000313" key="3">
    <source>
        <dbReference type="EMBL" id="NIJ11672.1"/>
    </source>
</evidence>
<evidence type="ECO:0000256" key="2">
    <source>
        <dbReference type="SAM" id="SignalP"/>
    </source>
</evidence>
<feature type="chain" id="PRO_5031502832" description="Lipoprotein" evidence="2">
    <location>
        <begin position="29"/>
        <end position="144"/>
    </location>
</feature>
<dbReference type="RefSeq" id="WP_167169330.1">
    <property type="nucleotide sequence ID" value="NZ_JAAOYM010000001.1"/>
</dbReference>
<dbReference type="Proteomes" id="UP000545493">
    <property type="component" value="Unassembled WGS sequence"/>
</dbReference>
<evidence type="ECO:0008006" key="5">
    <source>
        <dbReference type="Google" id="ProtNLM"/>
    </source>
</evidence>
<organism evidence="3 4">
    <name type="scientific">Saccharomonospora amisosensis</name>
    <dbReference type="NCBI Taxonomy" id="1128677"/>
    <lineage>
        <taxon>Bacteria</taxon>
        <taxon>Bacillati</taxon>
        <taxon>Actinomycetota</taxon>
        <taxon>Actinomycetes</taxon>
        <taxon>Pseudonocardiales</taxon>
        <taxon>Pseudonocardiaceae</taxon>
        <taxon>Saccharomonospora</taxon>
    </lineage>
</organism>
<comment type="caution">
    <text evidence="3">The sequence shown here is derived from an EMBL/GenBank/DDBJ whole genome shotgun (WGS) entry which is preliminary data.</text>
</comment>
<dbReference type="AlphaFoldDB" id="A0A7X5UP88"/>
<feature type="signal peptide" evidence="2">
    <location>
        <begin position="1"/>
        <end position="28"/>
    </location>
</feature>
<sequence length="144" mass="14907">MMRSRVWLVGLLAGLAGLLGACGSGAEAGDSGSEPADQTTREKTSSAAEAPGEGDAAQDVKITSCEQTGYVPRVGLEVTNSTAELYRYAVTVKISNSKGESTEAYFVEGRLRPGQTATETVPGSNPVPGEVSCEVSEAKRLPPQ</sequence>
<evidence type="ECO:0000313" key="4">
    <source>
        <dbReference type="Proteomes" id="UP000545493"/>
    </source>
</evidence>
<protein>
    <recommendedName>
        <fullName evidence="5">Lipoprotein</fullName>
    </recommendedName>
</protein>
<proteinExistence type="predicted"/>
<feature type="region of interest" description="Disordered" evidence="1">
    <location>
        <begin position="115"/>
        <end position="144"/>
    </location>
</feature>
<name>A0A7X5UP88_9PSEU</name>
<keyword evidence="2" id="KW-0732">Signal</keyword>
<feature type="region of interest" description="Disordered" evidence="1">
    <location>
        <begin position="26"/>
        <end position="59"/>
    </location>
</feature>
<reference evidence="3 4" key="1">
    <citation type="submission" date="2020-03" db="EMBL/GenBank/DDBJ databases">
        <title>Sequencing the genomes of 1000 actinobacteria strains.</title>
        <authorList>
            <person name="Klenk H.-P."/>
        </authorList>
    </citation>
    <scope>NUCLEOTIDE SEQUENCE [LARGE SCALE GENOMIC DNA]</scope>
    <source>
        <strain evidence="3 4">DSM 45685</strain>
    </source>
</reference>